<evidence type="ECO:0000313" key="4">
    <source>
        <dbReference type="Proteomes" id="UP001165422"/>
    </source>
</evidence>
<dbReference type="InterPro" id="IPR053148">
    <property type="entry name" value="PD-DEXK-like_domain"/>
</dbReference>
<evidence type="ECO:0000259" key="1">
    <source>
        <dbReference type="Pfam" id="PF06250"/>
    </source>
</evidence>
<dbReference type="EMBL" id="JAJJPB010000026">
    <property type="protein sequence ID" value="MCC9296248.1"/>
    <property type="molecule type" value="Genomic_DNA"/>
</dbReference>
<feature type="domain" description="YhcG PDDEXK nuclease" evidence="1">
    <location>
        <begin position="223"/>
        <end position="373"/>
    </location>
</feature>
<dbReference type="PANTHER" id="PTHR30547">
    <property type="entry name" value="UNCHARACTERIZED PROTEIN YHCG-RELATED"/>
    <property type="match status" value="1"/>
</dbReference>
<name>A0ABS8N8X1_9CLOT</name>
<feature type="domain" description="YhcG N-terminal" evidence="2">
    <location>
        <begin position="16"/>
        <end position="143"/>
    </location>
</feature>
<dbReference type="Pfam" id="PF17761">
    <property type="entry name" value="DUF1016_N"/>
    <property type="match status" value="1"/>
</dbReference>
<reference evidence="3" key="1">
    <citation type="submission" date="2021-11" db="EMBL/GenBank/DDBJ databases">
        <authorList>
            <person name="Qingchun L."/>
            <person name="Dong Z."/>
            <person name="Zongwei Q."/>
            <person name="Jia Z."/>
            <person name="Duotao L."/>
        </authorList>
    </citation>
    <scope>NUCLEOTIDE SEQUENCE</scope>
    <source>
        <strain evidence="3">WLY-B-L2</strain>
    </source>
</reference>
<dbReference type="Pfam" id="PF06250">
    <property type="entry name" value="YhcG_C"/>
    <property type="match status" value="1"/>
</dbReference>
<dbReference type="RefSeq" id="WP_150355964.1">
    <property type="nucleotide sequence ID" value="NZ_JAJJPB010000026.1"/>
</dbReference>
<proteinExistence type="predicted"/>
<evidence type="ECO:0000259" key="2">
    <source>
        <dbReference type="Pfam" id="PF17761"/>
    </source>
</evidence>
<protein>
    <submittedName>
        <fullName evidence="3">PDDEXK nuclease domain-containing protein</fullName>
    </submittedName>
</protein>
<gene>
    <name evidence="3" type="ORF">LN736_15430</name>
</gene>
<dbReference type="PANTHER" id="PTHR30547:SF5">
    <property type="entry name" value="NUCLEASE YHCG-RELATED"/>
    <property type="match status" value="1"/>
</dbReference>
<keyword evidence="4" id="KW-1185">Reference proteome</keyword>
<organism evidence="3 4">
    <name type="scientific">Clostridium aromativorans</name>
    <dbReference type="NCBI Taxonomy" id="2836848"/>
    <lineage>
        <taxon>Bacteria</taxon>
        <taxon>Bacillati</taxon>
        <taxon>Bacillota</taxon>
        <taxon>Clostridia</taxon>
        <taxon>Eubacteriales</taxon>
        <taxon>Clostridiaceae</taxon>
        <taxon>Clostridium</taxon>
    </lineage>
</organism>
<sequence length="390" mass="45685">MIEYHKDIESLLENLKDDVISSKNSSLMTINKNMFMLYWKIGNLILMRQNEDCEDEFISTAAQYFRTQFPNNLGFSEKNLKNMLNFAVEYESQNLVQNIASKISWSCSVVLIDKIRYADKRMEYMNEVIKKGWTMERLVKEIDLHCGMAGNDEEDTHEEKKQDGEEQFFENKDIITSKVDNFSQNDDNDKKESINDSPFIKDIISSEEMDQTSKNEVKDYSLILRDEYLIDFMGYLNEGKREYFQEQFIKCTIEFFLGLNSGFALIGSRYHVEFSGGDYYIDLLFYNLKLKCYIAVELKIGKFRPEYMGILTFHLSILDESVKGKDDSSSIGIIICKDDEKLIVQYAFKDMEKPEDAEYRLNEDIPPQLQGMLPTVEEIGCEIRERLKFV</sequence>
<comment type="caution">
    <text evidence="3">The sequence shown here is derived from an EMBL/GenBank/DDBJ whole genome shotgun (WGS) entry which is preliminary data.</text>
</comment>
<accession>A0ABS8N8X1</accession>
<dbReference type="Proteomes" id="UP001165422">
    <property type="component" value="Unassembled WGS sequence"/>
</dbReference>
<dbReference type="InterPro" id="IPR009362">
    <property type="entry name" value="YhcG_C"/>
</dbReference>
<dbReference type="InterPro" id="IPR041527">
    <property type="entry name" value="YhcG_N"/>
</dbReference>
<evidence type="ECO:0000313" key="3">
    <source>
        <dbReference type="EMBL" id="MCC9296248.1"/>
    </source>
</evidence>